<comment type="caution">
    <text evidence="7">The sequence shown here is derived from an EMBL/GenBank/DDBJ whole genome shotgun (WGS) entry which is preliminary data.</text>
</comment>
<dbReference type="GO" id="GO:0022857">
    <property type="term" value="F:transmembrane transporter activity"/>
    <property type="evidence" value="ECO:0007669"/>
    <property type="project" value="InterPro"/>
</dbReference>
<protein>
    <recommendedName>
        <fullName evidence="9">ABC transporter permease</fullName>
    </recommendedName>
</protein>
<feature type="transmembrane region" description="Helical" evidence="6">
    <location>
        <begin position="113"/>
        <end position="136"/>
    </location>
</feature>
<evidence type="ECO:0008006" key="9">
    <source>
        <dbReference type="Google" id="ProtNLM"/>
    </source>
</evidence>
<proteinExistence type="predicted"/>
<dbReference type="PATRIC" id="fig|1698260.3.peg.1056"/>
<feature type="transmembrane region" description="Helical" evidence="6">
    <location>
        <begin position="234"/>
        <end position="257"/>
    </location>
</feature>
<feature type="transmembrane region" description="Helical" evidence="6">
    <location>
        <begin position="194"/>
        <end position="213"/>
    </location>
</feature>
<dbReference type="Proteomes" id="UP000070184">
    <property type="component" value="Unassembled WGS sequence"/>
</dbReference>
<feature type="transmembrane region" description="Helical" evidence="6">
    <location>
        <begin position="83"/>
        <end position="107"/>
    </location>
</feature>
<evidence type="ECO:0000256" key="1">
    <source>
        <dbReference type="ARBA" id="ARBA00004651"/>
    </source>
</evidence>
<dbReference type="GO" id="GO:0005886">
    <property type="term" value="C:plasma membrane"/>
    <property type="evidence" value="ECO:0007669"/>
    <property type="project" value="UniProtKB-SubCell"/>
</dbReference>
<reference evidence="7 8" key="1">
    <citation type="journal article" date="2016" name="Sci. Rep.">
        <title>Metabolic traits of an uncultured archaeal lineage -MSBL1- from brine pools of the Red Sea.</title>
        <authorList>
            <person name="Mwirichia R."/>
            <person name="Alam I."/>
            <person name="Rashid M."/>
            <person name="Vinu M."/>
            <person name="Ba-Alawi W."/>
            <person name="Anthony Kamau A."/>
            <person name="Kamanda Ngugi D."/>
            <person name="Goker M."/>
            <person name="Klenk H.P."/>
            <person name="Bajic V."/>
            <person name="Stingl U."/>
        </authorList>
    </citation>
    <scope>NUCLEOTIDE SEQUENCE [LARGE SCALE GENOMIC DNA]</scope>
    <source>
        <strain evidence="7">SCGC-AAA259B11</strain>
    </source>
</reference>
<dbReference type="Pfam" id="PF02653">
    <property type="entry name" value="BPD_transp_2"/>
    <property type="match status" value="1"/>
</dbReference>
<keyword evidence="3 6" id="KW-0812">Transmembrane</keyword>
<name>A0A133U7R4_9EURY</name>
<evidence type="ECO:0000256" key="2">
    <source>
        <dbReference type="ARBA" id="ARBA00022475"/>
    </source>
</evidence>
<keyword evidence="5 6" id="KW-0472">Membrane</keyword>
<feature type="transmembrane region" description="Helical" evidence="6">
    <location>
        <begin position="143"/>
        <end position="165"/>
    </location>
</feature>
<keyword evidence="4 6" id="KW-1133">Transmembrane helix</keyword>
<organism evidence="7 8">
    <name type="scientific">candidate division MSBL1 archaeon SCGC-AAA259B11</name>
    <dbReference type="NCBI Taxonomy" id="1698260"/>
    <lineage>
        <taxon>Archaea</taxon>
        <taxon>Methanobacteriati</taxon>
        <taxon>Methanobacteriota</taxon>
        <taxon>candidate division MSBL1</taxon>
    </lineage>
</organism>
<dbReference type="PANTHER" id="PTHR47089:SF1">
    <property type="entry name" value="GUANOSINE ABC TRANSPORTER PERMEASE PROTEIN NUPP"/>
    <property type="match status" value="1"/>
</dbReference>
<sequence>MKFRKRTAPSFWVTLGISVLSILLTILISSILLFLIGVSPLKVWYTIFGVPFGSVSGVIRALTKMIPLVLVSVGLSVAFKAQAWNIGAPGQMAMGAIAGAGVALFLFPNYPSYLLIPIMFVSGFIAGASIAAVCAVLKHKINLNMVISTLLLNYFAFELIDYLIYGPWQSEVAFPQTRSIPDAARISALGNTDFHYPTLILGLVLAGVTYVILSRTSIGYEIRVFGENPQAAEYAGISSFKVILLAMVISGGLAGLAGVGEVAGIHYMLRHGVTGGGAIYTASYGYTAIFIAWLGRNHPIGSIVSSFFVAGILVGGQAVQSQIEGVPYAMVIMILGLMLMLLMAGEFLNRYRVTFEGGVKE</sequence>
<feature type="transmembrane region" description="Helical" evidence="6">
    <location>
        <begin position="277"/>
        <end position="295"/>
    </location>
</feature>
<dbReference type="AlphaFoldDB" id="A0A133U7R4"/>
<evidence type="ECO:0000313" key="7">
    <source>
        <dbReference type="EMBL" id="KXA90242.1"/>
    </source>
</evidence>
<evidence type="ECO:0000313" key="8">
    <source>
        <dbReference type="Proteomes" id="UP000070184"/>
    </source>
</evidence>
<keyword evidence="8" id="KW-1185">Reference proteome</keyword>
<feature type="transmembrane region" description="Helical" evidence="6">
    <location>
        <begin position="302"/>
        <end position="319"/>
    </location>
</feature>
<accession>A0A133U7R4</accession>
<dbReference type="CDD" id="cd06580">
    <property type="entry name" value="TM_PBP1_transp_TpRbsC_like"/>
    <property type="match status" value="1"/>
</dbReference>
<evidence type="ECO:0000256" key="6">
    <source>
        <dbReference type="SAM" id="Phobius"/>
    </source>
</evidence>
<dbReference type="InterPro" id="IPR001851">
    <property type="entry name" value="ABC_transp_permease"/>
</dbReference>
<dbReference type="PANTHER" id="PTHR47089">
    <property type="entry name" value="ABC TRANSPORTER, PERMEASE PROTEIN"/>
    <property type="match status" value="1"/>
</dbReference>
<feature type="transmembrane region" description="Helical" evidence="6">
    <location>
        <begin position="325"/>
        <end position="344"/>
    </location>
</feature>
<gene>
    <name evidence="7" type="ORF">AKJ61_01110</name>
</gene>
<evidence type="ECO:0000256" key="5">
    <source>
        <dbReference type="ARBA" id="ARBA00023136"/>
    </source>
</evidence>
<evidence type="ECO:0000256" key="3">
    <source>
        <dbReference type="ARBA" id="ARBA00022692"/>
    </source>
</evidence>
<evidence type="ECO:0000256" key="4">
    <source>
        <dbReference type="ARBA" id="ARBA00022989"/>
    </source>
</evidence>
<dbReference type="EMBL" id="LHXK01000009">
    <property type="protein sequence ID" value="KXA90242.1"/>
    <property type="molecule type" value="Genomic_DNA"/>
</dbReference>
<comment type="subcellular location">
    <subcellularLocation>
        <location evidence="1">Cell membrane</location>
        <topology evidence="1">Multi-pass membrane protein</topology>
    </subcellularLocation>
</comment>
<keyword evidence="2" id="KW-1003">Cell membrane</keyword>
<feature type="transmembrane region" description="Helical" evidence="6">
    <location>
        <begin position="12"/>
        <end position="37"/>
    </location>
</feature>